<dbReference type="HOGENOM" id="CLU_2352572_0_0_1"/>
<evidence type="ECO:0000313" key="2">
    <source>
        <dbReference type="EMBL" id="EEC16791.1"/>
    </source>
</evidence>
<dbReference type="EMBL" id="ABJB010112334">
    <property type="status" value="NOT_ANNOTATED_CDS"/>
    <property type="molecule type" value="Genomic_DNA"/>
</dbReference>
<feature type="region of interest" description="Disordered" evidence="1">
    <location>
        <begin position="70"/>
        <end position="97"/>
    </location>
</feature>
<name>B7QD69_IXOSC</name>
<dbReference type="EMBL" id="ABJB010939842">
    <property type="status" value="NOT_ANNOTATED_CDS"/>
    <property type="molecule type" value="Genomic_DNA"/>
</dbReference>
<protein>
    <submittedName>
        <fullName evidence="2 3">Uncharacterized protein</fullName>
    </submittedName>
</protein>
<dbReference type="InParanoid" id="B7QD69"/>
<dbReference type="VEuPathDB" id="VectorBase:ISCI022901"/>
<sequence>VMDFPSRADRSMIRSQIGKALRVWSDASVTSMAFGVLRVSKSVYVSNLDLFRDVERVIDLFSADGCVGRKDGGLTGSSSGDISGDDCNFQAEEGRVR</sequence>
<dbReference type="Proteomes" id="UP000001555">
    <property type="component" value="Unassembled WGS sequence"/>
</dbReference>
<dbReference type="EMBL" id="ABJB010165855">
    <property type="status" value="NOT_ANNOTATED_CDS"/>
    <property type="molecule type" value="Genomic_DNA"/>
</dbReference>
<dbReference type="EMBL" id="ABJB010367212">
    <property type="status" value="NOT_ANNOTATED_CDS"/>
    <property type="molecule type" value="Genomic_DNA"/>
</dbReference>
<evidence type="ECO:0000313" key="4">
    <source>
        <dbReference type="Proteomes" id="UP000001555"/>
    </source>
</evidence>
<reference evidence="2 4" key="1">
    <citation type="submission" date="2008-03" db="EMBL/GenBank/DDBJ databases">
        <title>Annotation of Ixodes scapularis.</title>
        <authorList>
            <consortium name="Ixodes scapularis Genome Project Consortium"/>
            <person name="Caler E."/>
            <person name="Hannick L.I."/>
            <person name="Bidwell S."/>
            <person name="Joardar V."/>
            <person name="Thiagarajan M."/>
            <person name="Amedeo P."/>
            <person name="Galinsky K.J."/>
            <person name="Schobel S."/>
            <person name="Inman J."/>
            <person name="Hostetler J."/>
            <person name="Miller J."/>
            <person name="Hammond M."/>
            <person name="Megy K."/>
            <person name="Lawson D."/>
            <person name="Kodira C."/>
            <person name="Sutton G."/>
            <person name="Meyer J."/>
            <person name="Hill C.A."/>
            <person name="Birren B."/>
            <person name="Nene V."/>
            <person name="Collins F."/>
            <person name="Alarcon-Chaidez F."/>
            <person name="Wikel S."/>
            <person name="Strausberg R."/>
        </authorList>
    </citation>
    <scope>NUCLEOTIDE SEQUENCE [LARGE SCALE GENOMIC DNA]</scope>
    <source>
        <strain evidence="4">Wikel</strain>
        <strain evidence="2">Wikel colony</strain>
    </source>
</reference>
<dbReference type="EMBL" id="DS911299">
    <property type="protein sequence ID" value="EEC16791.1"/>
    <property type="molecule type" value="Genomic_DNA"/>
</dbReference>
<organism>
    <name type="scientific">Ixodes scapularis</name>
    <name type="common">Black-legged tick</name>
    <name type="synonym">Deer tick</name>
    <dbReference type="NCBI Taxonomy" id="6945"/>
    <lineage>
        <taxon>Eukaryota</taxon>
        <taxon>Metazoa</taxon>
        <taxon>Ecdysozoa</taxon>
        <taxon>Arthropoda</taxon>
        <taxon>Chelicerata</taxon>
        <taxon>Arachnida</taxon>
        <taxon>Acari</taxon>
        <taxon>Parasitiformes</taxon>
        <taxon>Ixodida</taxon>
        <taxon>Ixodoidea</taxon>
        <taxon>Ixodidae</taxon>
        <taxon>Ixodinae</taxon>
        <taxon>Ixodes</taxon>
    </lineage>
</organism>
<dbReference type="EMBL" id="ABJB010001200">
    <property type="status" value="NOT_ANNOTATED_CDS"/>
    <property type="molecule type" value="Genomic_DNA"/>
</dbReference>
<evidence type="ECO:0000313" key="3">
    <source>
        <dbReference type="EnsemblMetazoa" id="ISCW022901-PA"/>
    </source>
</evidence>
<dbReference type="PaxDb" id="6945-B7QD69"/>
<feature type="non-terminal residue" evidence="2">
    <location>
        <position position="1"/>
    </location>
</feature>
<evidence type="ECO:0000256" key="1">
    <source>
        <dbReference type="SAM" id="MobiDB-lite"/>
    </source>
</evidence>
<reference evidence="3" key="2">
    <citation type="submission" date="2020-05" db="UniProtKB">
        <authorList>
            <consortium name="EnsemblMetazoa"/>
        </authorList>
    </citation>
    <scope>IDENTIFICATION</scope>
    <source>
        <strain evidence="3">wikel</strain>
    </source>
</reference>
<dbReference type="VEuPathDB" id="VectorBase:ISCW022901"/>
<accession>B7QD69</accession>
<proteinExistence type="predicted"/>
<dbReference type="EMBL" id="ABJB010074247">
    <property type="status" value="NOT_ANNOTATED_CDS"/>
    <property type="molecule type" value="Genomic_DNA"/>
</dbReference>
<gene>
    <name evidence="2" type="ORF">IscW_ISCW022901</name>
</gene>
<dbReference type="AlphaFoldDB" id="B7QD69"/>
<feature type="non-terminal residue" evidence="2">
    <location>
        <position position="97"/>
    </location>
</feature>
<dbReference type="EnsemblMetazoa" id="ISCW022901-RA">
    <property type="protein sequence ID" value="ISCW022901-PA"/>
    <property type="gene ID" value="ISCW022901"/>
</dbReference>
<keyword evidence="4" id="KW-1185">Reference proteome</keyword>
<feature type="compositionally biased region" description="Low complexity" evidence="1">
    <location>
        <begin position="76"/>
        <end position="86"/>
    </location>
</feature>